<dbReference type="InterPro" id="IPR000859">
    <property type="entry name" value="CUB_dom"/>
</dbReference>
<dbReference type="STRING" id="158441.A0A226DHL5"/>
<dbReference type="PROSITE" id="PS01180">
    <property type="entry name" value="CUB"/>
    <property type="match status" value="1"/>
</dbReference>
<evidence type="ECO:0000256" key="1">
    <source>
        <dbReference type="ARBA" id="ARBA00023157"/>
    </source>
</evidence>
<evidence type="ECO:0000259" key="3">
    <source>
        <dbReference type="PROSITE" id="PS01180"/>
    </source>
</evidence>
<name>A0A226DHL5_FOLCA</name>
<reference evidence="4 5" key="1">
    <citation type="submission" date="2015-12" db="EMBL/GenBank/DDBJ databases">
        <title>The genome of Folsomia candida.</title>
        <authorList>
            <person name="Faddeeva A."/>
            <person name="Derks M.F."/>
            <person name="Anvar Y."/>
            <person name="Smit S."/>
            <person name="Van Straalen N."/>
            <person name="Roelofs D."/>
        </authorList>
    </citation>
    <scope>NUCLEOTIDE SEQUENCE [LARGE SCALE GENOMIC DNA]</scope>
    <source>
        <strain evidence="4 5">VU population</strain>
        <tissue evidence="4">Whole body</tissue>
    </source>
</reference>
<accession>A0A226DHL5</accession>
<dbReference type="Pfam" id="PF26080">
    <property type="entry name" value="CUB_animal"/>
    <property type="match status" value="1"/>
</dbReference>
<evidence type="ECO:0000256" key="2">
    <source>
        <dbReference type="PROSITE-ProRule" id="PRU00059"/>
    </source>
</evidence>
<dbReference type="PANTHER" id="PTHR33236">
    <property type="entry name" value="INTRAFLAGELLAR TRANSPORT PROTEIN 122 FAMILY PROTEIN-RELATED"/>
    <property type="match status" value="1"/>
</dbReference>
<evidence type="ECO:0000313" key="4">
    <source>
        <dbReference type="EMBL" id="OXA44197.1"/>
    </source>
</evidence>
<dbReference type="AlphaFoldDB" id="A0A226DHL5"/>
<gene>
    <name evidence="4" type="ORF">Fcan01_21351</name>
</gene>
<comment type="caution">
    <text evidence="2">Lacks conserved residue(s) required for the propagation of feature annotation.</text>
</comment>
<keyword evidence="1" id="KW-1015">Disulfide bond</keyword>
<evidence type="ECO:0000313" key="5">
    <source>
        <dbReference type="Proteomes" id="UP000198287"/>
    </source>
</evidence>
<sequence length="518" mass="57472">MQRRMFHLYSDIAIRIFILVSFHNVKSSVSGEDVVRVRVPKDLKSANLQNSKGVTHQEQEVQKRSGRLLPSPKVCNRETSGLVYRCGDIGREMVINFVNEQYPRDDEVAGECNFRLVIQSHDICQVRVDLVDTVLLPPTRGECLSQTLTVEGALWPTGLSPICGVNNDQHFYLHLEPWGGNTSLIDFKVVSVLKGKPYRFGIWLTQMDCAAFNVLKAPEGCTQFFLSEVGTIKSFNFEGGRYLNGQNYQICIRSGKGVCGIRYDSAPGEFRVKKSITAPKEMLLRSGAGTTACGQDFVMIPDGHGTTVVNLREKRLLFRRRRPATTTKPNKRRSPVAAAVNKRKLELLNSQDRFCGGTLSPSGGETVNKPVFARVRSNLISLRIKTSPYQEYKKKMEAMNLTSGFHLKYSQIRNCDDHEEEIDMVSLASQVQTPYNVPIIVNKHPTSGITGGMISSSSNAFFASLLKNGTYMDGGGGGGGGGGGIDRGDDLAEDDAIWEYLESDEETGDDDDVYDYFD</sequence>
<proteinExistence type="predicted"/>
<comment type="caution">
    <text evidence="4">The sequence shown here is derived from an EMBL/GenBank/DDBJ whole genome shotgun (WGS) entry which is preliminary data.</text>
</comment>
<organism evidence="4 5">
    <name type="scientific">Folsomia candida</name>
    <name type="common">Springtail</name>
    <dbReference type="NCBI Taxonomy" id="158441"/>
    <lineage>
        <taxon>Eukaryota</taxon>
        <taxon>Metazoa</taxon>
        <taxon>Ecdysozoa</taxon>
        <taxon>Arthropoda</taxon>
        <taxon>Hexapoda</taxon>
        <taxon>Collembola</taxon>
        <taxon>Entomobryomorpha</taxon>
        <taxon>Isotomoidea</taxon>
        <taxon>Isotomidae</taxon>
        <taxon>Proisotominae</taxon>
        <taxon>Folsomia</taxon>
    </lineage>
</organism>
<dbReference type="PANTHER" id="PTHR33236:SF5">
    <property type="entry name" value="CUB DOMAIN-CONTAINING PROTEIN"/>
    <property type="match status" value="1"/>
</dbReference>
<protein>
    <recommendedName>
        <fullName evidence="3">CUB domain-containing protein</fullName>
    </recommendedName>
</protein>
<keyword evidence="5" id="KW-1185">Reference proteome</keyword>
<dbReference type="Proteomes" id="UP000198287">
    <property type="component" value="Unassembled WGS sequence"/>
</dbReference>
<feature type="domain" description="CUB" evidence="3">
    <location>
        <begin position="221"/>
        <end position="412"/>
    </location>
</feature>
<dbReference type="OrthoDB" id="6344756at2759"/>
<dbReference type="OMA" id="QHFYLHL"/>
<dbReference type="EMBL" id="LNIX01000020">
    <property type="protein sequence ID" value="OXA44197.1"/>
    <property type="molecule type" value="Genomic_DNA"/>
</dbReference>
<dbReference type="InterPro" id="IPR058698">
    <property type="entry name" value="CUB_metazoa"/>
</dbReference>